<sequence length="152" mass="17254">MFERCHTAHEVAHVYRSLGFEVSCVFDRASLIAGLRVGAVCMPPDIGAAVRNLMNCVRPVHAPVFSSTYRSSKREWIFLVGPPWSPAVETHERQLAQAGVRLLVSGQRLWLPMSDNPIGWFWLEEPRGETLPSRTNVLEAARHVLRRRARVR</sequence>
<keyword evidence="2" id="KW-1185">Reference proteome</keyword>
<dbReference type="Proteomes" id="UP000019150">
    <property type="component" value="Chromosome"/>
</dbReference>
<dbReference type="EMBL" id="CP006850">
    <property type="protein sequence ID" value="AHH22172.1"/>
    <property type="molecule type" value="Genomic_DNA"/>
</dbReference>
<dbReference type="PATRIC" id="fig|1415166.3.peg.7610"/>
<organism evidence="1 2">
    <name type="scientific">Nocardia nova SH22a</name>
    <dbReference type="NCBI Taxonomy" id="1415166"/>
    <lineage>
        <taxon>Bacteria</taxon>
        <taxon>Bacillati</taxon>
        <taxon>Actinomycetota</taxon>
        <taxon>Actinomycetes</taxon>
        <taxon>Mycobacteriales</taxon>
        <taxon>Nocardiaceae</taxon>
        <taxon>Nocardia</taxon>
    </lineage>
</organism>
<dbReference type="STRING" id="1415166.NONO_c74170"/>
<evidence type="ECO:0000313" key="1">
    <source>
        <dbReference type="EMBL" id="AHH22172.1"/>
    </source>
</evidence>
<protein>
    <recommendedName>
        <fullName evidence="3">DNA primase/polymerase bifunctional N-terminal domain-containing protein</fullName>
    </recommendedName>
</protein>
<gene>
    <name evidence="1" type="ORF">NONO_c74170</name>
</gene>
<reference evidence="1 2" key="1">
    <citation type="journal article" date="2014" name="Appl. Environ. Microbiol.">
        <title>Insights into the Microbial Degradation of Rubber and Gutta-Percha by Analysis of the Complete Genome of Nocardia nova SH22a.</title>
        <authorList>
            <person name="Luo Q."/>
            <person name="Hiessl S."/>
            <person name="Poehlein A."/>
            <person name="Daniel R."/>
            <person name="Steinbuchel A."/>
        </authorList>
    </citation>
    <scope>NUCLEOTIDE SEQUENCE [LARGE SCALE GENOMIC DNA]</scope>
    <source>
        <strain evidence="1">SH22a</strain>
    </source>
</reference>
<dbReference type="KEGG" id="nno:NONO_c74170"/>
<accession>W5TSA5</accession>
<name>W5TSA5_9NOCA</name>
<dbReference type="HOGENOM" id="CLU_1720443_0_0_11"/>
<evidence type="ECO:0008006" key="3">
    <source>
        <dbReference type="Google" id="ProtNLM"/>
    </source>
</evidence>
<dbReference type="AlphaFoldDB" id="W5TSA5"/>
<evidence type="ECO:0000313" key="2">
    <source>
        <dbReference type="Proteomes" id="UP000019150"/>
    </source>
</evidence>
<proteinExistence type="predicted"/>
<dbReference type="eggNOG" id="ENOG502ZFF3">
    <property type="taxonomic scope" value="Bacteria"/>
</dbReference>